<protein>
    <submittedName>
        <fullName evidence="1">Uncharacterized protein</fullName>
    </submittedName>
</protein>
<gene>
    <name evidence="1" type="ORF">SCHPADRAFT_889000</name>
</gene>
<evidence type="ECO:0000313" key="1">
    <source>
        <dbReference type="EMBL" id="KLO14837.1"/>
    </source>
</evidence>
<name>A0A0H2RT94_9AGAM</name>
<reference evidence="1 2" key="1">
    <citation type="submission" date="2015-04" db="EMBL/GenBank/DDBJ databases">
        <title>Complete genome sequence of Schizopora paradoxa KUC8140, a cosmopolitan wood degrader in East Asia.</title>
        <authorList>
            <consortium name="DOE Joint Genome Institute"/>
            <person name="Min B."/>
            <person name="Park H."/>
            <person name="Jang Y."/>
            <person name="Kim J.-J."/>
            <person name="Kim K.H."/>
            <person name="Pangilinan J."/>
            <person name="Lipzen A."/>
            <person name="Riley R."/>
            <person name="Grigoriev I.V."/>
            <person name="Spatafora J.W."/>
            <person name="Choi I.-G."/>
        </authorList>
    </citation>
    <scope>NUCLEOTIDE SEQUENCE [LARGE SCALE GENOMIC DNA]</scope>
    <source>
        <strain evidence="1 2">KUC8140</strain>
    </source>
</reference>
<keyword evidence="2" id="KW-1185">Reference proteome</keyword>
<organism evidence="1 2">
    <name type="scientific">Schizopora paradoxa</name>
    <dbReference type="NCBI Taxonomy" id="27342"/>
    <lineage>
        <taxon>Eukaryota</taxon>
        <taxon>Fungi</taxon>
        <taxon>Dikarya</taxon>
        <taxon>Basidiomycota</taxon>
        <taxon>Agaricomycotina</taxon>
        <taxon>Agaricomycetes</taxon>
        <taxon>Hymenochaetales</taxon>
        <taxon>Schizoporaceae</taxon>
        <taxon>Schizopora</taxon>
    </lineage>
</organism>
<sequence>MDATKLWKLQWNHKDTIQFLDYLIKDTATAARESHYHELWNEVFIFFCKAFKSETATISCIPQYELCYRPDDNDGAGRGQGGNSNPNVLPGEQYVLEEWDLEEGQSLESVASSFSATINAVTVEDKDNVDKKPVAKWKRPDYLVMGRIFEVIRGVSERKLGIKRPLLLVELKRDPKKGLIAFVKAGEEPNAEHVPGLAFVTLLQVLKQAQFVFAEFPDAGDKIHAIIAVGTFCMDFTILKDKLPEVDHDDAEYDPRGTIQDNFGNLREYVENVSDRPYHILNKNRDGFHPKFLAAWEKARDVSPEFLHYN</sequence>
<dbReference type="EMBL" id="KQ085938">
    <property type="protein sequence ID" value="KLO14837.1"/>
    <property type="molecule type" value="Genomic_DNA"/>
</dbReference>
<evidence type="ECO:0000313" key="2">
    <source>
        <dbReference type="Proteomes" id="UP000053477"/>
    </source>
</evidence>
<accession>A0A0H2RT94</accession>
<dbReference type="InParanoid" id="A0A0H2RT94"/>
<dbReference type="Proteomes" id="UP000053477">
    <property type="component" value="Unassembled WGS sequence"/>
</dbReference>
<proteinExistence type="predicted"/>
<dbReference type="AlphaFoldDB" id="A0A0H2RT94"/>